<accession>A0A395M3P3</accession>
<evidence type="ECO:0000313" key="2">
    <source>
        <dbReference type="EMBL" id="RFM25405.1"/>
    </source>
</evidence>
<keyword evidence="1" id="KW-0732">Signal</keyword>
<evidence type="ECO:0000313" key="3">
    <source>
        <dbReference type="Proteomes" id="UP000266389"/>
    </source>
</evidence>
<comment type="caution">
    <text evidence="2">The sequence shown here is derived from an EMBL/GenBank/DDBJ whole genome shotgun (WGS) entry which is preliminary data.</text>
</comment>
<feature type="chain" id="PRO_5017382880" description="Secreted protein" evidence="1">
    <location>
        <begin position="29"/>
        <end position="73"/>
    </location>
</feature>
<evidence type="ECO:0000256" key="1">
    <source>
        <dbReference type="SAM" id="SignalP"/>
    </source>
</evidence>
<dbReference type="EMBL" id="PHFL01000005">
    <property type="protein sequence ID" value="RFM25405.1"/>
    <property type="molecule type" value="Genomic_DNA"/>
</dbReference>
<sequence>MMNRAITRIAICAILRVPLTLVPPQGMAHGKPASVVMRLCTWHICFGFELLCQVLKRFQLADVVQIGVAIQFG</sequence>
<protein>
    <recommendedName>
        <fullName evidence="4">Secreted protein</fullName>
    </recommendedName>
</protein>
<reference evidence="2 3" key="1">
    <citation type="journal article" date="2011" name="ISME J.">
        <title>Community ecology of hot spring cyanobacterial mats: predominant populations and their functional potential.</title>
        <authorList>
            <person name="Klatt C.G."/>
            <person name="Wood J.M."/>
            <person name="Rusch D.B."/>
            <person name="Bateson M.M."/>
            <person name="Hamamura N."/>
            <person name="Heidelberg J.F."/>
            <person name="Grossman A.R."/>
            <person name="Bhaya D."/>
            <person name="Cohan F.M."/>
            <person name="Kuhl M."/>
            <person name="Bryant D.A."/>
            <person name="Ward D.M."/>
        </authorList>
    </citation>
    <scope>NUCLEOTIDE SEQUENCE [LARGE SCALE GENOMIC DNA]</scope>
    <source>
        <strain evidence="2">OS</strain>
    </source>
</reference>
<name>A0A395M3P3_9BACT</name>
<gene>
    <name evidence="2" type="ORF">D0433_00795</name>
</gene>
<organism evidence="2 3">
    <name type="scientific">Candidatus Thermochlorobacter aerophilus</name>
    <dbReference type="NCBI Taxonomy" id="1868324"/>
    <lineage>
        <taxon>Bacteria</taxon>
        <taxon>Pseudomonadati</taxon>
        <taxon>Chlorobiota</taxon>
        <taxon>Chlorobiia</taxon>
        <taxon>Chlorobiales</taxon>
        <taxon>Candidatus Thermochlorobacteriaceae</taxon>
        <taxon>Candidatus Thermochlorobacter</taxon>
    </lineage>
</organism>
<dbReference type="Proteomes" id="UP000266389">
    <property type="component" value="Unassembled WGS sequence"/>
</dbReference>
<feature type="signal peptide" evidence="1">
    <location>
        <begin position="1"/>
        <end position="28"/>
    </location>
</feature>
<dbReference type="AlphaFoldDB" id="A0A395M3P3"/>
<evidence type="ECO:0008006" key="4">
    <source>
        <dbReference type="Google" id="ProtNLM"/>
    </source>
</evidence>
<proteinExistence type="predicted"/>